<evidence type="ECO:0000256" key="1">
    <source>
        <dbReference type="SAM" id="MobiDB-lite"/>
    </source>
</evidence>
<feature type="compositionally biased region" description="Low complexity" evidence="1">
    <location>
        <begin position="38"/>
        <end position="47"/>
    </location>
</feature>
<comment type="caution">
    <text evidence="3">The sequence shown here is derived from an EMBL/GenBank/DDBJ whole genome shotgun (WGS) entry which is preliminary data.</text>
</comment>
<name>A0A5D3YG33_9PROT</name>
<evidence type="ECO:0000313" key="3">
    <source>
        <dbReference type="EMBL" id="TYP91105.1"/>
    </source>
</evidence>
<organism evidence="3 4">
    <name type="scientific">Nitrosomonas communis</name>
    <dbReference type="NCBI Taxonomy" id="44574"/>
    <lineage>
        <taxon>Bacteria</taxon>
        <taxon>Pseudomonadati</taxon>
        <taxon>Pseudomonadota</taxon>
        <taxon>Betaproteobacteria</taxon>
        <taxon>Nitrosomonadales</taxon>
        <taxon>Nitrosomonadaceae</taxon>
        <taxon>Nitrosomonas</taxon>
    </lineage>
</organism>
<sequence length="275" mass="28263">MYKSTLTLKKTLILIGTCMFASMAFAQTTGTTGGTNTTGGTDTTGGTNTTGGTGTTGGTNITGGTGTTGSNDQAACYEWDKFPNERFNLNVKMHSSLSSATGGSGGTGGTDSSQGQQTAYSVHGKHVISSAFMATVEGTVVTAGETSDTTGTTGTNTGSTGAHLGLLAKWVRGDGQTADFVRSVTVDCTSDEASSTPNTWTCESRNEFDIYHGSSTLTKVDETQDQACNAFEDSQQRANASLTANSLQGVNSSVLNSNQGQQNQNQNQQGQNSAQ</sequence>
<feature type="region of interest" description="Disordered" evidence="1">
    <location>
        <begin position="30"/>
        <end position="67"/>
    </location>
</feature>
<proteinExistence type="predicted"/>
<feature type="region of interest" description="Disordered" evidence="1">
    <location>
        <begin position="252"/>
        <end position="275"/>
    </location>
</feature>
<dbReference type="Proteomes" id="UP000324176">
    <property type="component" value="Unassembled WGS sequence"/>
</dbReference>
<feature type="region of interest" description="Disordered" evidence="1">
    <location>
        <begin position="98"/>
        <end position="120"/>
    </location>
</feature>
<feature type="chain" id="PRO_5022960124" evidence="2">
    <location>
        <begin position="27"/>
        <end position="275"/>
    </location>
</feature>
<dbReference type="OrthoDB" id="9973763at2"/>
<protein>
    <submittedName>
        <fullName evidence="3">Uncharacterized protein</fullName>
    </submittedName>
</protein>
<feature type="signal peptide" evidence="2">
    <location>
        <begin position="1"/>
        <end position="26"/>
    </location>
</feature>
<dbReference type="AlphaFoldDB" id="A0A5D3YG33"/>
<keyword evidence="2" id="KW-0732">Signal</keyword>
<dbReference type="EMBL" id="VNHT01000011">
    <property type="protein sequence ID" value="TYP91105.1"/>
    <property type="molecule type" value="Genomic_DNA"/>
</dbReference>
<evidence type="ECO:0000313" key="4">
    <source>
        <dbReference type="Proteomes" id="UP000324176"/>
    </source>
</evidence>
<evidence type="ECO:0000256" key="2">
    <source>
        <dbReference type="SAM" id="SignalP"/>
    </source>
</evidence>
<accession>A0A5D3YG33</accession>
<reference evidence="3 4" key="1">
    <citation type="submission" date="2019-07" db="EMBL/GenBank/DDBJ databases">
        <title>Active sludge and wastewater microbial communities from Klosterneuburg, Austria.</title>
        <authorList>
            <person name="Wagner M."/>
        </authorList>
    </citation>
    <scope>NUCLEOTIDE SEQUENCE [LARGE SCALE GENOMIC DNA]</scope>
    <source>
        <strain evidence="3 4">Nm2</strain>
    </source>
</reference>
<dbReference type="RefSeq" id="WP_052752211.1">
    <property type="nucleotide sequence ID" value="NZ_CP011451.1"/>
</dbReference>
<feature type="compositionally biased region" description="Gly residues" evidence="1">
    <location>
        <begin position="48"/>
        <end position="67"/>
    </location>
</feature>
<gene>
    <name evidence="3" type="ORF">BCL69_10119</name>
</gene>